<organism evidence="2 3">
    <name type="scientific">Rathayibacter toxicus</name>
    <dbReference type="NCBI Taxonomy" id="145458"/>
    <lineage>
        <taxon>Bacteria</taxon>
        <taxon>Bacillati</taxon>
        <taxon>Actinomycetota</taxon>
        <taxon>Actinomycetes</taxon>
        <taxon>Micrococcales</taxon>
        <taxon>Microbacteriaceae</taxon>
        <taxon>Rathayibacter</taxon>
    </lineage>
</organism>
<gene>
    <name evidence="2" type="ORF">C5C51_00860</name>
</gene>
<sequence length="155" mass="17279">MINTFASKRSHTCDVPGVLVDAGFVWSTPGTRPRALSLESALYLTLAYFRHNVTDEFLASFFGVSQATVSRIISDVEVMIDVVLNGREPELRSAVNGTTVVVSHYRIPFPGVCTIRKPGKNPVSRISSTRRTLSRGCLWTIWGTNYRARIGEFRQ</sequence>
<feature type="domain" description="Transposase Helix-turn-helix" evidence="1">
    <location>
        <begin position="35"/>
        <end position="78"/>
    </location>
</feature>
<dbReference type="RefSeq" id="WP_081656901.1">
    <property type="nucleotide sequence ID" value="NZ_CP010848.1"/>
</dbReference>
<dbReference type="AlphaFoldDB" id="A0A2S5YA71"/>
<evidence type="ECO:0000313" key="2">
    <source>
        <dbReference type="EMBL" id="PPI17203.1"/>
    </source>
</evidence>
<name>A0A2S5YA71_9MICO</name>
<reference evidence="2 3" key="1">
    <citation type="submission" date="2018-02" db="EMBL/GenBank/DDBJ databases">
        <title>Bacteriophage NCPPB3778 and a type I-E CRISPR drive the evolution of the US Biological Select Agent, Rathayibacter toxicus.</title>
        <authorList>
            <person name="Davis E.W.II."/>
            <person name="Tabima J.F."/>
            <person name="Weisberg A.J."/>
            <person name="Lopes L.D."/>
            <person name="Wiseman M.S."/>
            <person name="Wiseman M.S."/>
            <person name="Pupko T."/>
            <person name="Belcher M.S."/>
            <person name="Sechler A.J."/>
            <person name="Tancos M.A."/>
            <person name="Schroeder B.K."/>
            <person name="Murray T.D."/>
            <person name="Luster D.G."/>
            <person name="Schneider W.L."/>
            <person name="Rogers E."/>
            <person name="Andreote F.D."/>
            <person name="Grunwald N.J."/>
            <person name="Putnam M.L."/>
            <person name="Chang J.H."/>
        </authorList>
    </citation>
    <scope>NUCLEOTIDE SEQUENCE [LARGE SCALE GENOMIC DNA]</scope>
    <source>
        <strain evidence="2 3">FH99</strain>
    </source>
</reference>
<evidence type="ECO:0000259" key="1">
    <source>
        <dbReference type="Pfam" id="PF13613"/>
    </source>
</evidence>
<dbReference type="OrthoDB" id="9180614at2"/>
<dbReference type="InterPro" id="IPR027805">
    <property type="entry name" value="Transposase_HTH_dom"/>
</dbReference>
<protein>
    <recommendedName>
        <fullName evidence="1">Transposase Helix-turn-helix domain-containing protein</fullName>
    </recommendedName>
</protein>
<dbReference type="Pfam" id="PF13613">
    <property type="entry name" value="HTH_Tnp_4"/>
    <property type="match status" value="1"/>
</dbReference>
<dbReference type="EMBL" id="PSWU01000001">
    <property type="protein sequence ID" value="PPI17203.1"/>
    <property type="molecule type" value="Genomic_DNA"/>
</dbReference>
<proteinExistence type="predicted"/>
<evidence type="ECO:0000313" key="3">
    <source>
        <dbReference type="Proteomes" id="UP000237966"/>
    </source>
</evidence>
<comment type="caution">
    <text evidence="2">The sequence shown here is derived from an EMBL/GenBank/DDBJ whole genome shotgun (WGS) entry which is preliminary data.</text>
</comment>
<accession>A0A2S5YA71</accession>
<dbReference type="Proteomes" id="UP000237966">
    <property type="component" value="Unassembled WGS sequence"/>
</dbReference>